<dbReference type="Pfam" id="PF13041">
    <property type="entry name" value="PPR_2"/>
    <property type="match status" value="2"/>
</dbReference>
<dbReference type="FunFam" id="1.25.40.10:FF:000184">
    <property type="entry name" value="Pentatricopeptide repeat-containing protein, chloroplastic"/>
    <property type="match status" value="1"/>
</dbReference>
<dbReference type="Proteomes" id="UP001229421">
    <property type="component" value="Unassembled WGS sequence"/>
</dbReference>
<dbReference type="PANTHER" id="PTHR47926:SF491">
    <property type="entry name" value="(WILD MALAYSIAN BANANA) HYPOTHETICAL PROTEIN"/>
    <property type="match status" value="1"/>
</dbReference>
<dbReference type="PROSITE" id="PS51375">
    <property type="entry name" value="PPR"/>
    <property type="match status" value="3"/>
</dbReference>
<dbReference type="PANTHER" id="PTHR47926">
    <property type="entry name" value="PENTATRICOPEPTIDE REPEAT-CONTAINING PROTEIN"/>
    <property type="match status" value="1"/>
</dbReference>
<feature type="repeat" description="PPR" evidence="2">
    <location>
        <begin position="257"/>
        <end position="287"/>
    </location>
</feature>
<dbReference type="Pfam" id="PF20431">
    <property type="entry name" value="E_motif"/>
    <property type="match status" value="1"/>
</dbReference>
<dbReference type="InterPro" id="IPR046848">
    <property type="entry name" value="E_motif"/>
</dbReference>
<protein>
    <recommendedName>
        <fullName evidence="5">Pentatricopeptide repeat-containing protein</fullName>
    </recommendedName>
</protein>
<gene>
    <name evidence="3" type="ORF">QVD17_23075</name>
</gene>
<comment type="caution">
    <text evidence="3">The sequence shown here is derived from an EMBL/GenBank/DDBJ whole genome shotgun (WGS) entry which is preliminary data.</text>
</comment>
<keyword evidence="4" id="KW-1185">Reference proteome</keyword>
<dbReference type="FunFam" id="1.25.40.10:FF:001814">
    <property type="entry name" value="Pentatricopeptide repeat-containing protein At1g77170, mitochondrial"/>
    <property type="match status" value="1"/>
</dbReference>
<evidence type="ECO:0000313" key="3">
    <source>
        <dbReference type="EMBL" id="KAK1421028.1"/>
    </source>
</evidence>
<dbReference type="GO" id="GO:0003723">
    <property type="term" value="F:RNA binding"/>
    <property type="evidence" value="ECO:0007669"/>
    <property type="project" value="InterPro"/>
</dbReference>
<dbReference type="AlphaFoldDB" id="A0AAD8KG73"/>
<dbReference type="Gene3D" id="1.25.40.10">
    <property type="entry name" value="Tetratricopeptide repeat domain"/>
    <property type="match status" value="3"/>
</dbReference>
<dbReference type="InterPro" id="IPR011990">
    <property type="entry name" value="TPR-like_helical_dom_sf"/>
</dbReference>
<accession>A0AAD8KG73</accession>
<name>A0AAD8KG73_TARER</name>
<organism evidence="3 4">
    <name type="scientific">Tagetes erecta</name>
    <name type="common">African marigold</name>
    <dbReference type="NCBI Taxonomy" id="13708"/>
    <lineage>
        <taxon>Eukaryota</taxon>
        <taxon>Viridiplantae</taxon>
        <taxon>Streptophyta</taxon>
        <taxon>Embryophyta</taxon>
        <taxon>Tracheophyta</taxon>
        <taxon>Spermatophyta</taxon>
        <taxon>Magnoliopsida</taxon>
        <taxon>eudicotyledons</taxon>
        <taxon>Gunneridae</taxon>
        <taxon>Pentapetalae</taxon>
        <taxon>asterids</taxon>
        <taxon>campanulids</taxon>
        <taxon>Asterales</taxon>
        <taxon>Asteraceae</taxon>
        <taxon>Asteroideae</taxon>
        <taxon>Heliantheae alliance</taxon>
        <taxon>Tageteae</taxon>
        <taxon>Tagetes</taxon>
    </lineage>
</organism>
<evidence type="ECO:0000256" key="2">
    <source>
        <dbReference type="PROSITE-ProRule" id="PRU00708"/>
    </source>
</evidence>
<dbReference type="InterPro" id="IPR046960">
    <property type="entry name" value="PPR_At4g14850-like_plant"/>
</dbReference>
<reference evidence="3" key="1">
    <citation type="journal article" date="2023" name="bioRxiv">
        <title>Improved chromosome-level genome assembly for marigold (Tagetes erecta).</title>
        <authorList>
            <person name="Jiang F."/>
            <person name="Yuan L."/>
            <person name="Wang S."/>
            <person name="Wang H."/>
            <person name="Xu D."/>
            <person name="Wang A."/>
            <person name="Fan W."/>
        </authorList>
    </citation>
    <scope>NUCLEOTIDE SEQUENCE</scope>
    <source>
        <strain evidence="3">WSJ</strain>
        <tissue evidence="3">Leaf</tissue>
    </source>
</reference>
<feature type="repeat" description="PPR" evidence="2">
    <location>
        <begin position="185"/>
        <end position="219"/>
    </location>
</feature>
<feature type="repeat" description="PPR" evidence="2">
    <location>
        <begin position="288"/>
        <end position="322"/>
    </location>
</feature>
<dbReference type="Pfam" id="PF01535">
    <property type="entry name" value="PPR"/>
    <property type="match status" value="2"/>
</dbReference>
<dbReference type="EMBL" id="JAUHHV010000006">
    <property type="protein sequence ID" value="KAK1421028.1"/>
    <property type="molecule type" value="Genomic_DNA"/>
</dbReference>
<dbReference type="GO" id="GO:0009451">
    <property type="term" value="P:RNA modification"/>
    <property type="evidence" value="ECO:0007669"/>
    <property type="project" value="InterPro"/>
</dbReference>
<keyword evidence="1" id="KW-0677">Repeat</keyword>
<proteinExistence type="predicted"/>
<evidence type="ECO:0000256" key="1">
    <source>
        <dbReference type="ARBA" id="ARBA00022737"/>
    </source>
</evidence>
<dbReference type="NCBIfam" id="TIGR00756">
    <property type="entry name" value="PPR"/>
    <property type="match status" value="4"/>
</dbReference>
<evidence type="ECO:0000313" key="4">
    <source>
        <dbReference type="Proteomes" id="UP001229421"/>
    </source>
</evidence>
<evidence type="ECO:0008006" key="5">
    <source>
        <dbReference type="Google" id="ProtNLM"/>
    </source>
</evidence>
<sequence>MTLLFNNISKHQIPKHINFSLRLNHNLSSYLATNHSQKHANNHFTTQDWAKTISTHITNCRNIHQLNQIYAHVIRTHMLHFHSDPFYWNTIIRAYTSFCFPSKALYVTIAMSRAGIYPDTYTLPVVLKAVSQKTDISMVKQLHTLAIKHGLETNLFCESGFISLYAKVGEFNDAGKVFDESPERNLGSWNAVIGGLSRGGRGREAVDMFLEMKRSGLEPDDVTMVSVTSACGSLGDLGLAFQLHKCVFQAKSIGKSDVLMSNSLVDMYGKCGRMDLAYMVFSRMCERNVSSWTSLIVGYATHGHVSDALECFRGMREAHVTPNGVTFVGVLSACVHGGLVQEGRHYFNMMKNEYKIEPWLQHYGCMVDLLGRCGLLEEAREMVKEMPMKANVVIWGSLMGACEKYGNVKMGEWVAKHLQQLEPWNDGVYVVMSNIYASNGLWEDVGRMRMIMKGRKVEKIPGYSVGETVEI</sequence>
<dbReference type="InterPro" id="IPR002885">
    <property type="entry name" value="PPR_rpt"/>
</dbReference>